<dbReference type="PANTHER" id="PTHR43460:SF1">
    <property type="entry name" value="METHYLTRANSFERASE TYPE 11 DOMAIN-CONTAINING PROTEIN"/>
    <property type="match status" value="1"/>
</dbReference>
<evidence type="ECO:0000313" key="2">
    <source>
        <dbReference type="Proteomes" id="UP000504882"/>
    </source>
</evidence>
<dbReference type="Proteomes" id="UP000504882">
    <property type="component" value="Unassembled WGS sequence"/>
</dbReference>
<comment type="caution">
    <text evidence="1">The sequence shown here is derived from an EMBL/GenBank/DDBJ whole genome shotgun (WGS) entry which is preliminary data.</text>
</comment>
<dbReference type="GO" id="GO:0032259">
    <property type="term" value="P:methylation"/>
    <property type="evidence" value="ECO:0007669"/>
    <property type="project" value="UniProtKB-KW"/>
</dbReference>
<evidence type="ECO:0000313" key="1">
    <source>
        <dbReference type="EMBL" id="TDE88942.1"/>
    </source>
</evidence>
<protein>
    <submittedName>
        <fullName evidence="1">Class I SAM-dependent methyltransferase</fullName>
    </submittedName>
</protein>
<dbReference type="EMBL" id="SMNA01000014">
    <property type="protein sequence ID" value="TDE88942.1"/>
    <property type="molecule type" value="Genomic_DNA"/>
</dbReference>
<dbReference type="SUPFAM" id="SSF53335">
    <property type="entry name" value="S-adenosyl-L-methionine-dependent methyltransferases"/>
    <property type="match status" value="1"/>
</dbReference>
<proteinExistence type="predicted"/>
<gene>
    <name evidence="1" type="ORF">EXU48_21770</name>
</gene>
<dbReference type="InterPro" id="IPR029063">
    <property type="entry name" value="SAM-dependent_MTases_sf"/>
</dbReference>
<keyword evidence="1" id="KW-0489">Methyltransferase</keyword>
<dbReference type="CDD" id="cd02440">
    <property type="entry name" value="AdoMet_MTases"/>
    <property type="match status" value="1"/>
</dbReference>
<dbReference type="PANTHER" id="PTHR43460">
    <property type="entry name" value="METHYLTRANSFERASE"/>
    <property type="match status" value="1"/>
</dbReference>
<sequence length="254" mass="27153">MPGYDDHVRWALSTAVEGFDFTPVAGRVIDGPLPWDYRALARRAVAEATGPVLDLGTGGGEFLAGLGPFPPGSAATEGWPPNVHLARATLAPHGVRLHALPPEHATRLPLPDATFAVVLDRHEDYDPAEVARVLAPGGVFLTQQVGSTDGTRLNGALGGPGPDVPEGVALAPFAAGLTRAGLNVERAEEHEQGRTFTDIGAVIWYLRMVAWQIPDFDVARYDAPLRGLHAAFERGEQFRDVAPRFVLAARRPAR</sequence>
<reference evidence="1 2" key="1">
    <citation type="submission" date="2019-03" db="EMBL/GenBank/DDBJ databases">
        <title>Genomic features of bacteria from cold environments.</title>
        <authorList>
            <person name="Shen L."/>
        </authorList>
    </citation>
    <scope>NUCLEOTIDE SEQUENCE [LARGE SCALE GENOMIC DNA]</scope>
    <source>
        <strain evidence="2">T3246-1</strain>
    </source>
</reference>
<keyword evidence="1" id="KW-0808">Transferase</keyword>
<dbReference type="GO" id="GO:0008168">
    <property type="term" value="F:methyltransferase activity"/>
    <property type="evidence" value="ECO:0007669"/>
    <property type="project" value="UniProtKB-KW"/>
</dbReference>
<organism evidence="1 2">
    <name type="scientific">Occultella glacieicola</name>
    <dbReference type="NCBI Taxonomy" id="2518684"/>
    <lineage>
        <taxon>Bacteria</taxon>
        <taxon>Bacillati</taxon>
        <taxon>Actinomycetota</taxon>
        <taxon>Actinomycetes</taxon>
        <taxon>Micrococcales</taxon>
        <taxon>Ruaniaceae</taxon>
        <taxon>Occultella</taxon>
    </lineage>
</organism>
<dbReference type="InterPro" id="IPR052939">
    <property type="entry name" value="23S_rRNA_MeTrnsfrase_RlmA"/>
</dbReference>
<keyword evidence="2" id="KW-1185">Reference proteome</keyword>
<accession>A0ABY2DXT2</accession>
<dbReference type="Gene3D" id="3.40.50.150">
    <property type="entry name" value="Vaccinia Virus protein VP39"/>
    <property type="match status" value="1"/>
</dbReference>
<dbReference type="RefSeq" id="WP_133109800.1">
    <property type="nucleotide sequence ID" value="NZ_SMNA01000014.1"/>
</dbReference>
<name>A0ABY2DXT2_9MICO</name>